<proteinExistence type="predicted"/>
<dbReference type="EMBL" id="JBGBPQ010000009">
    <property type="protein sequence ID" value="KAL1520061.1"/>
    <property type="molecule type" value="Genomic_DNA"/>
</dbReference>
<dbReference type="Proteomes" id="UP001515480">
    <property type="component" value="Unassembled WGS sequence"/>
</dbReference>
<feature type="compositionally biased region" description="Basic and acidic residues" evidence="1">
    <location>
        <begin position="727"/>
        <end position="741"/>
    </location>
</feature>
<comment type="caution">
    <text evidence="3">The sequence shown here is derived from an EMBL/GenBank/DDBJ whole genome shotgun (WGS) entry which is preliminary data.</text>
</comment>
<feature type="compositionally biased region" description="Acidic residues" evidence="1">
    <location>
        <begin position="104"/>
        <end position="114"/>
    </location>
</feature>
<gene>
    <name evidence="3" type="ORF">AB1Y20_023536</name>
</gene>
<feature type="region of interest" description="Disordered" evidence="1">
    <location>
        <begin position="1"/>
        <end position="198"/>
    </location>
</feature>
<feature type="compositionally biased region" description="Acidic residues" evidence="1">
    <location>
        <begin position="520"/>
        <end position="541"/>
    </location>
</feature>
<name>A0AB34JEQ4_PRYPA</name>
<feature type="compositionally biased region" description="Acidic residues" evidence="1">
    <location>
        <begin position="1077"/>
        <end position="1095"/>
    </location>
</feature>
<feature type="region of interest" description="Disordered" evidence="1">
    <location>
        <begin position="513"/>
        <end position="555"/>
    </location>
</feature>
<feature type="region of interest" description="Disordered" evidence="1">
    <location>
        <begin position="850"/>
        <end position="869"/>
    </location>
</feature>
<evidence type="ECO:0000256" key="1">
    <source>
        <dbReference type="SAM" id="MobiDB-lite"/>
    </source>
</evidence>
<feature type="compositionally biased region" description="Basic residues" evidence="1">
    <location>
        <begin position="854"/>
        <end position="863"/>
    </location>
</feature>
<dbReference type="CDD" id="cd20404">
    <property type="entry name" value="Tudor_Agenet_AtEML-like"/>
    <property type="match status" value="1"/>
</dbReference>
<reference evidence="3 4" key="1">
    <citation type="journal article" date="2024" name="Science">
        <title>Giant polyketide synthase enzymes in the biosynthesis of giant marine polyether toxins.</title>
        <authorList>
            <person name="Fallon T.R."/>
            <person name="Shende V.V."/>
            <person name="Wierzbicki I.H."/>
            <person name="Pendleton A.L."/>
            <person name="Watervoot N.F."/>
            <person name="Auber R.P."/>
            <person name="Gonzalez D.J."/>
            <person name="Wisecaver J.H."/>
            <person name="Moore B.S."/>
        </authorList>
    </citation>
    <scope>NUCLEOTIDE SEQUENCE [LARGE SCALE GENOMIC DNA]</scope>
    <source>
        <strain evidence="3 4">12B1</strain>
    </source>
</reference>
<feature type="compositionally biased region" description="Acidic residues" evidence="1">
    <location>
        <begin position="808"/>
        <end position="825"/>
    </location>
</feature>
<protein>
    <recommendedName>
        <fullName evidence="2">Chromo domain-containing protein</fullName>
    </recommendedName>
</protein>
<evidence type="ECO:0000259" key="2">
    <source>
        <dbReference type="PROSITE" id="PS50013"/>
    </source>
</evidence>
<feature type="region of interest" description="Disordered" evidence="1">
    <location>
        <begin position="1016"/>
        <end position="1095"/>
    </location>
</feature>
<feature type="compositionally biased region" description="Basic and acidic residues" evidence="1">
    <location>
        <begin position="1016"/>
        <end position="1027"/>
    </location>
</feature>
<feature type="compositionally biased region" description="Polar residues" evidence="1">
    <location>
        <begin position="434"/>
        <end position="444"/>
    </location>
</feature>
<keyword evidence="4" id="KW-1185">Reference proteome</keyword>
<evidence type="ECO:0000313" key="4">
    <source>
        <dbReference type="Proteomes" id="UP001515480"/>
    </source>
</evidence>
<evidence type="ECO:0000313" key="3">
    <source>
        <dbReference type="EMBL" id="KAL1520061.1"/>
    </source>
</evidence>
<dbReference type="PROSITE" id="PS50013">
    <property type="entry name" value="CHROMO_2"/>
    <property type="match status" value="1"/>
</dbReference>
<feature type="domain" description="Chromo" evidence="2">
    <location>
        <begin position="264"/>
        <end position="323"/>
    </location>
</feature>
<feature type="compositionally biased region" description="Basic and acidic residues" evidence="1">
    <location>
        <begin position="674"/>
        <end position="688"/>
    </location>
</feature>
<feature type="compositionally biased region" description="Basic and acidic residues" evidence="1">
    <location>
        <begin position="91"/>
        <end position="102"/>
    </location>
</feature>
<accession>A0AB34JEQ4</accession>
<feature type="region of interest" description="Disordered" evidence="1">
    <location>
        <begin position="417"/>
        <end position="477"/>
    </location>
</feature>
<sequence>MEQPRRLTSDTEDDANDESTHPPPGRATVGVPKDGQATLPRGMFVQCGTFGCTLPNNHRGLHKLPDDDSLRTRRRPQSLDSSRESLAGGHGRSDGGDTKLNAEECQDIEQEEFDATSKQAGDDEGGKRNVPPSSAAALPSRESSGRKRMPSAKLRAEDGKLEAGGRRAAKAPKPMGGDGRKSPSGSAPSEHGSSKEEAACDRNWRCVRGHRHPGVCKVLPPCPLNERCIGGAGHGGVCRPVPASRVPKEAMEGHGTPAQKSDARRLDRILAQYADSAGTLYFLLQWEGSSRGQAVWAPRTAGVDEAALRRFDKEQKANPEQLLQIGDPADADSYQLLPPRDGEEDEAVPPVPSLHVKEEQLKEAEGLKLCNTFGCTLPNHHFGLHKLPPGGPRQRRTALRGDGFSFKDIATKGLARLEIPSGRQLAQSKKRNAKSPTDEPQSMDDSAPKRAGGGSFTKGGACKNSPPSAEEAHADSVSSMVLSASSIPHATKDPSASSEAAAALLSQFGAARQTMRADNEGGEEESEDDDDDEGGEEEDDGFQMPGGLDMLPRARPRRVKRRGYAIGAKVRYMRTGDSYGCFGTIIDAKCGYWVISMDNDKQLYARGSMLELVEGANGEPVVDGHLEYEGEDDNESRESDRDLPFSCVHCGRKLANAGSRANHERACLADPDSADGRVSRGKRPEGQCRRNPLCVRGLRHRGFGGPCKLKKGAPRGGGAPRGADPPARAEERGPQHEREVRTSTVPGRVGHAIVGRLIEVYWAADDVWQQGLVRQYNPSTGKHMVEYVNTNATEHLTLAKERWRQQEPEESSEEDADEEADESEEERPRKASRVAASRVAAAASADAAEQLAAARRRKSRKGPRSSTDGLFGMLLEASVNVPGAEAWQHPRPAANLSNIRLLLTDVQPDVVTLELCRSGQGVKAARIKEVQDAWFAIHKEREHSDSPPTRKLGAALRCRPLTKLPGTGVLSVKSAEMSGLSDGRYVFAVYSQHKCVAETRAVERVGFEFSAIPDEATDKVGDTHESVEDSTSNELGDVPTQEDEDGAESPSAAKQAWASALGPDIESLATPDSHESDGEEGEDDEESTTDEEERR</sequence>
<dbReference type="InterPro" id="IPR000953">
    <property type="entry name" value="Chromo/chromo_shadow_dom"/>
</dbReference>
<feature type="region of interest" description="Disordered" evidence="1">
    <location>
        <begin position="705"/>
        <end position="745"/>
    </location>
</feature>
<feature type="region of interest" description="Disordered" evidence="1">
    <location>
        <begin position="801"/>
        <end position="836"/>
    </location>
</feature>
<feature type="region of interest" description="Disordered" evidence="1">
    <location>
        <begin position="670"/>
        <end position="690"/>
    </location>
</feature>
<dbReference type="AlphaFoldDB" id="A0AB34JEQ4"/>
<feature type="compositionally biased region" description="Basic and acidic residues" evidence="1">
    <location>
        <begin position="154"/>
        <end position="165"/>
    </location>
</feature>
<organism evidence="3 4">
    <name type="scientific">Prymnesium parvum</name>
    <name type="common">Toxic golden alga</name>
    <dbReference type="NCBI Taxonomy" id="97485"/>
    <lineage>
        <taxon>Eukaryota</taxon>
        <taxon>Haptista</taxon>
        <taxon>Haptophyta</taxon>
        <taxon>Prymnesiophyceae</taxon>
        <taxon>Prymnesiales</taxon>
        <taxon>Prymnesiaceae</taxon>
        <taxon>Prymnesium</taxon>
    </lineage>
</organism>